<evidence type="ECO:0000313" key="3">
    <source>
        <dbReference type="Proteomes" id="UP000053593"/>
    </source>
</evidence>
<dbReference type="OrthoDB" id="3235759at2759"/>
<accession>A0A0D0CF93</accession>
<reference evidence="2 3" key="1">
    <citation type="submission" date="2014-04" db="EMBL/GenBank/DDBJ databases">
        <title>Evolutionary Origins and Diversification of the Mycorrhizal Mutualists.</title>
        <authorList>
            <consortium name="DOE Joint Genome Institute"/>
            <consortium name="Mycorrhizal Genomics Consortium"/>
            <person name="Kohler A."/>
            <person name="Kuo A."/>
            <person name="Nagy L.G."/>
            <person name="Floudas D."/>
            <person name="Copeland A."/>
            <person name="Barry K.W."/>
            <person name="Cichocki N."/>
            <person name="Veneault-Fourrey C."/>
            <person name="LaButti K."/>
            <person name="Lindquist E.A."/>
            <person name="Lipzen A."/>
            <person name="Lundell T."/>
            <person name="Morin E."/>
            <person name="Murat C."/>
            <person name="Riley R."/>
            <person name="Ohm R."/>
            <person name="Sun H."/>
            <person name="Tunlid A."/>
            <person name="Henrissat B."/>
            <person name="Grigoriev I.V."/>
            <person name="Hibbett D.S."/>
            <person name="Martin F."/>
        </authorList>
    </citation>
    <scope>NUCLEOTIDE SEQUENCE [LARGE SCALE GENOMIC DNA]</scope>
    <source>
        <strain evidence="2 3">FD-317 M1</strain>
    </source>
</reference>
<evidence type="ECO:0000256" key="1">
    <source>
        <dbReference type="SAM" id="MobiDB-lite"/>
    </source>
</evidence>
<dbReference type="HOGENOM" id="CLU_050078_0_0_1"/>
<sequence length="271" mass="30786">MQPADPPTSSTCFSPTTSSSTPLSRTVSLSSNTDITIEPSYPSDIQDPLATMRSTLENLEDIIRELETQTMNQGLAEGSLFAADIQKIRQDLDGIEKGHANGTQEIKLLMDDLVKKTSLAEIQKQVDEEIKQNMDSLIKEEVKTYLEQAIPSKIQQELQDRKKELDEVNRDLHNSESKRLNSLLRERNRHEPLRNIYRSNGEVSKHFPKTLDDLFNIDATTCKTLVQDYNLEVSASKDGNLNRFMVFCGVQYQMVRRGNDSKRVAFDIKGF</sequence>
<evidence type="ECO:0000313" key="2">
    <source>
        <dbReference type="EMBL" id="KIK61249.1"/>
    </source>
</evidence>
<feature type="region of interest" description="Disordered" evidence="1">
    <location>
        <begin position="1"/>
        <end position="27"/>
    </location>
</feature>
<protein>
    <submittedName>
        <fullName evidence="2">Uncharacterized protein</fullName>
    </submittedName>
</protein>
<dbReference type="AlphaFoldDB" id="A0A0D0CF93"/>
<feature type="compositionally biased region" description="Low complexity" evidence="1">
    <location>
        <begin position="7"/>
        <end position="27"/>
    </location>
</feature>
<organism evidence="2 3">
    <name type="scientific">Collybiopsis luxurians FD-317 M1</name>
    <dbReference type="NCBI Taxonomy" id="944289"/>
    <lineage>
        <taxon>Eukaryota</taxon>
        <taxon>Fungi</taxon>
        <taxon>Dikarya</taxon>
        <taxon>Basidiomycota</taxon>
        <taxon>Agaricomycotina</taxon>
        <taxon>Agaricomycetes</taxon>
        <taxon>Agaricomycetidae</taxon>
        <taxon>Agaricales</taxon>
        <taxon>Marasmiineae</taxon>
        <taxon>Omphalotaceae</taxon>
        <taxon>Collybiopsis</taxon>
        <taxon>Collybiopsis luxurians</taxon>
    </lineage>
</organism>
<dbReference type="Proteomes" id="UP000053593">
    <property type="component" value="Unassembled WGS sequence"/>
</dbReference>
<name>A0A0D0CF93_9AGAR</name>
<dbReference type="EMBL" id="KN834772">
    <property type="protein sequence ID" value="KIK61249.1"/>
    <property type="molecule type" value="Genomic_DNA"/>
</dbReference>
<gene>
    <name evidence="2" type="ORF">GYMLUDRAFT_43311</name>
</gene>
<proteinExistence type="predicted"/>
<keyword evidence="3" id="KW-1185">Reference proteome</keyword>